<dbReference type="SMART" id="SM00862">
    <property type="entry name" value="Trans_reg_C"/>
    <property type="match status" value="1"/>
</dbReference>
<dbReference type="Gene3D" id="6.10.250.690">
    <property type="match status" value="1"/>
</dbReference>
<gene>
    <name evidence="10" type="ORF">B4O97_10830</name>
</gene>
<dbReference type="FunFam" id="3.40.50.2300:FF:000002">
    <property type="entry name" value="DNA-binding response regulator PhoP"/>
    <property type="match status" value="1"/>
</dbReference>
<reference evidence="10 11" key="1">
    <citation type="submission" date="2017-03" db="EMBL/GenBank/DDBJ databases">
        <title>Draft Genome sequence of Marispirochaeta sp. strain JC444.</title>
        <authorList>
            <person name="Shivani Y."/>
            <person name="Subhash Y."/>
            <person name="Sasikala C."/>
            <person name="Ramana C."/>
        </authorList>
    </citation>
    <scope>NUCLEOTIDE SEQUENCE [LARGE SCALE GENOMIC DNA]</scope>
    <source>
        <strain evidence="10 11">JC444</strain>
    </source>
</reference>
<dbReference type="Proteomes" id="UP000192343">
    <property type="component" value="Unassembled WGS sequence"/>
</dbReference>
<dbReference type="Pfam" id="PF00072">
    <property type="entry name" value="Response_reg"/>
    <property type="match status" value="1"/>
</dbReference>
<dbReference type="Gene3D" id="1.10.10.10">
    <property type="entry name" value="Winged helix-like DNA-binding domain superfamily/Winged helix DNA-binding domain"/>
    <property type="match status" value="1"/>
</dbReference>
<keyword evidence="1 6" id="KW-0597">Phosphoprotein</keyword>
<evidence type="ECO:0000313" key="10">
    <source>
        <dbReference type="EMBL" id="ORC34825.1"/>
    </source>
</evidence>
<dbReference type="CDD" id="cd17624">
    <property type="entry name" value="REC_OmpR_PmrA-like"/>
    <property type="match status" value="1"/>
</dbReference>
<dbReference type="PANTHER" id="PTHR48111">
    <property type="entry name" value="REGULATOR OF RPOS"/>
    <property type="match status" value="1"/>
</dbReference>
<protein>
    <submittedName>
        <fullName evidence="10">DNA-binding response regulator</fullName>
    </submittedName>
</protein>
<dbReference type="CDD" id="cd00383">
    <property type="entry name" value="trans_reg_C"/>
    <property type="match status" value="1"/>
</dbReference>
<dbReference type="GO" id="GO:0005829">
    <property type="term" value="C:cytosol"/>
    <property type="evidence" value="ECO:0007669"/>
    <property type="project" value="TreeGrafter"/>
</dbReference>
<evidence type="ECO:0000256" key="5">
    <source>
        <dbReference type="ARBA" id="ARBA00023163"/>
    </source>
</evidence>
<dbReference type="EMBL" id="MWQY01000011">
    <property type="protein sequence ID" value="ORC34825.1"/>
    <property type="molecule type" value="Genomic_DNA"/>
</dbReference>
<feature type="domain" description="OmpR/PhoB-type" evidence="9">
    <location>
        <begin position="125"/>
        <end position="223"/>
    </location>
</feature>
<dbReference type="AlphaFoldDB" id="A0A1Y1RX36"/>
<dbReference type="RefSeq" id="WP_083050764.1">
    <property type="nucleotide sequence ID" value="NZ_CAXXQO010000003.1"/>
</dbReference>
<dbReference type="SMART" id="SM00448">
    <property type="entry name" value="REC"/>
    <property type="match status" value="1"/>
</dbReference>
<keyword evidence="5" id="KW-0804">Transcription</keyword>
<dbReference type="GO" id="GO:0000156">
    <property type="term" value="F:phosphorelay response regulator activity"/>
    <property type="evidence" value="ECO:0007669"/>
    <property type="project" value="TreeGrafter"/>
</dbReference>
<keyword evidence="4 7" id="KW-0238">DNA-binding</keyword>
<evidence type="ECO:0000256" key="4">
    <source>
        <dbReference type="ARBA" id="ARBA00023125"/>
    </source>
</evidence>
<dbReference type="SUPFAM" id="SSF52172">
    <property type="entry name" value="CheY-like"/>
    <property type="match status" value="1"/>
</dbReference>
<dbReference type="GO" id="GO:0006355">
    <property type="term" value="P:regulation of DNA-templated transcription"/>
    <property type="evidence" value="ECO:0007669"/>
    <property type="project" value="InterPro"/>
</dbReference>
<dbReference type="InterPro" id="IPR001867">
    <property type="entry name" value="OmpR/PhoB-type_DNA-bd"/>
</dbReference>
<dbReference type="GO" id="GO:0000976">
    <property type="term" value="F:transcription cis-regulatory region binding"/>
    <property type="evidence" value="ECO:0007669"/>
    <property type="project" value="TreeGrafter"/>
</dbReference>
<evidence type="ECO:0000256" key="1">
    <source>
        <dbReference type="ARBA" id="ARBA00022553"/>
    </source>
</evidence>
<dbReference type="InterPro" id="IPR001789">
    <property type="entry name" value="Sig_transdc_resp-reg_receiver"/>
</dbReference>
<accession>A0A1Y1RX36</accession>
<comment type="caution">
    <text evidence="10">The sequence shown here is derived from an EMBL/GenBank/DDBJ whole genome shotgun (WGS) entry which is preliminary data.</text>
</comment>
<evidence type="ECO:0000256" key="3">
    <source>
        <dbReference type="ARBA" id="ARBA00023015"/>
    </source>
</evidence>
<dbReference type="OrthoDB" id="341603at2"/>
<dbReference type="PROSITE" id="PS51755">
    <property type="entry name" value="OMPR_PHOB"/>
    <property type="match status" value="1"/>
</dbReference>
<feature type="domain" description="Response regulatory" evidence="8">
    <location>
        <begin position="2"/>
        <end position="116"/>
    </location>
</feature>
<dbReference type="InterPro" id="IPR039420">
    <property type="entry name" value="WalR-like"/>
</dbReference>
<evidence type="ECO:0000256" key="7">
    <source>
        <dbReference type="PROSITE-ProRule" id="PRU01091"/>
    </source>
</evidence>
<evidence type="ECO:0000313" key="11">
    <source>
        <dbReference type="Proteomes" id="UP000192343"/>
    </source>
</evidence>
<dbReference type="InterPro" id="IPR036388">
    <property type="entry name" value="WH-like_DNA-bd_sf"/>
</dbReference>
<dbReference type="GO" id="GO:0032993">
    <property type="term" value="C:protein-DNA complex"/>
    <property type="evidence" value="ECO:0007669"/>
    <property type="project" value="TreeGrafter"/>
</dbReference>
<dbReference type="Gene3D" id="3.40.50.2300">
    <property type="match status" value="1"/>
</dbReference>
<dbReference type="InterPro" id="IPR011006">
    <property type="entry name" value="CheY-like_superfamily"/>
</dbReference>
<feature type="DNA-binding region" description="OmpR/PhoB-type" evidence="7">
    <location>
        <begin position="125"/>
        <end position="223"/>
    </location>
</feature>
<keyword evidence="3" id="KW-0805">Transcription regulation</keyword>
<evidence type="ECO:0000259" key="8">
    <source>
        <dbReference type="PROSITE" id="PS50110"/>
    </source>
</evidence>
<evidence type="ECO:0000256" key="6">
    <source>
        <dbReference type="PROSITE-ProRule" id="PRU00169"/>
    </source>
</evidence>
<dbReference type="STRING" id="1963862.B4O97_10830"/>
<organism evidence="10 11">
    <name type="scientific">Marispirochaeta aestuarii</name>
    <dbReference type="NCBI Taxonomy" id="1963862"/>
    <lineage>
        <taxon>Bacteria</taxon>
        <taxon>Pseudomonadati</taxon>
        <taxon>Spirochaetota</taxon>
        <taxon>Spirochaetia</taxon>
        <taxon>Spirochaetales</taxon>
        <taxon>Spirochaetaceae</taxon>
        <taxon>Marispirochaeta</taxon>
    </lineage>
</organism>
<dbReference type="PANTHER" id="PTHR48111:SF76">
    <property type="entry name" value="TWO-COMPONENT RESPONSE REGULATOR"/>
    <property type="match status" value="1"/>
</dbReference>
<keyword evidence="2" id="KW-0902">Two-component regulatory system</keyword>
<feature type="modified residue" description="4-aspartylphosphate" evidence="6">
    <location>
        <position position="51"/>
    </location>
</feature>
<keyword evidence="11" id="KW-1185">Reference proteome</keyword>
<evidence type="ECO:0000256" key="2">
    <source>
        <dbReference type="ARBA" id="ARBA00023012"/>
    </source>
</evidence>
<dbReference type="Pfam" id="PF00486">
    <property type="entry name" value="Trans_reg_C"/>
    <property type="match status" value="1"/>
</dbReference>
<name>A0A1Y1RX36_9SPIO</name>
<sequence>MNICVVEDDRGIADFLKKGLKEAGFAVDHVSSGEDAYDLLKIRHFDAAIIDIMLPGIDGLSLIENLRNEGNQTPILILSAKRDVDDRVSGFRSGGDDYLVKPFSFAELMARIQALIRRSTRSSSPTSFQAGDLTLDLVSHQASRGETRIELQPREFALLEYLIRNKGQVLSKTMIMEHVWDYSFDPQTNVVDVLVSRLRSKIDKDFEQKLIHTVRGVGYVLKAEE</sequence>
<evidence type="ECO:0000259" key="9">
    <source>
        <dbReference type="PROSITE" id="PS51755"/>
    </source>
</evidence>
<dbReference type="PROSITE" id="PS50110">
    <property type="entry name" value="RESPONSE_REGULATORY"/>
    <property type="match status" value="1"/>
</dbReference>
<dbReference type="FunFam" id="1.10.10.10:FF:000005">
    <property type="entry name" value="Two-component system response regulator"/>
    <property type="match status" value="1"/>
</dbReference>
<proteinExistence type="predicted"/>